<dbReference type="Proteomes" id="UP000076420">
    <property type="component" value="Unassembled WGS sequence"/>
</dbReference>
<sequence length="130" mass="15061">MIFDKRSRNKTRRGKLLLLPDVRYEIKDQDEIYFADVKCIYLLPSEESPAKSLDHSDVLVANTPEAEKKSVVHTLRVSDSESEPEPELDRIKLRIEETVLCEDSGKYIGYKCLLGAFTLFLYSWQCEMVL</sequence>
<evidence type="ECO:0000313" key="1">
    <source>
        <dbReference type="EnsemblMetazoa" id="BGLB023439-PA"/>
    </source>
</evidence>
<dbReference type="VEuPathDB" id="VectorBase:BGLB023439"/>
<dbReference type="SUPFAM" id="SSF49879">
    <property type="entry name" value="SMAD/FHA domain"/>
    <property type="match status" value="1"/>
</dbReference>
<name>A0A2C9KTP8_BIOGL</name>
<gene>
    <name evidence="1" type="primary">106063083</name>
</gene>
<dbReference type="AlphaFoldDB" id="A0A2C9KTP8"/>
<dbReference type="InterPro" id="IPR008984">
    <property type="entry name" value="SMAD_FHA_dom_sf"/>
</dbReference>
<proteinExistence type="predicted"/>
<protein>
    <submittedName>
        <fullName evidence="1">Uncharacterized protein</fullName>
    </submittedName>
</protein>
<dbReference type="VEuPathDB" id="VectorBase:BGLAX_041017"/>
<evidence type="ECO:0000313" key="2">
    <source>
        <dbReference type="Proteomes" id="UP000076420"/>
    </source>
</evidence>
<organism evidence="1 2">
    <name type="scientific">Biomphalaria glabrata</name>
    <name type="common">Bloodfluke planorb</name>
    <name type="synonym">Freshwater snail</name>
    <dbReference type="NCBI Taxonomy" id="6526"/>
    <lineage>
        <taxon>Eukaryota</taxon>
        <taxon>Metazoa</taxon>
        <taxon>Spiralia</taxon>
        <taxon>Lophotrochozoa</taxon>
        <taxon>Mollusca</taxon>
        <taxon>Gastropoda</taxon>
        <taxon>Heterobranchia</taxon>
        <taxon>Euthyneura</taxon>
        <taxon>Panpulmonata</taxon>
        <taxon>Hygrophila</taxon>
        <taxon>Lymnaeoidea</taxon>
        <taxon>Planorbidae</taxon>
        <taxon>Biomphalaria</taxon>
    </lineage>
</organism>
<dbReference type="KEGG" id="bgt:106063083"/>
<dbReference type="EnsemblMetazoa" id="BGLB023439-RA">
    <property type="protein sequence ID" value="BGLB023439-PA"/>
    <property type="gene ID" value="BGLB023439"/>
</dbReference>
<reference evidence="1" key="1">
    <citation type="submission" date="2020-05" db="UniProtKB">
        <authorList>
            <consortium name="EnsemblMetazoa"/>
        </authorList>
    </citation>
    <scope>IDENTIFICATION</scope>
    <source>
        <strain evidence="1">BB02</strain>
    </source>
</reference>
<accession>A0A2C9KTP8</accession>